<evidence type="ECO:0000259" key="2">
    <source>
        <dbReference type="Pfam" id="PF25547"/>
    </source>
</evidence>
<feature type="compositionally biased region" description="Gly residues" evidence="1">
    <location>
        <begin position="188"/>
        <end position="199"/>
    </location>
</feature>
<dbReference type="AlphaFoldDB" id="A0AAU8JMN0"/>
<feature type="compositionally biased region" description="Gly residues" evidence="1">
    <location>
        <begin position="477"/>
        <end position="486"/>
    </location>
</feature>
<protein>
    <recommendedName>
        <fullName evidence="2">Outer membrane channel protein CpnT-like N-terminal domain-containing protein</fullName>
    </recommendedName>
</protein>
<evidence type="ECO:0000256" key="1">
    <source>
        <dbReference type="SAM" id="MobiDB-lite"/>
    </source>
</evidence>
<feature type="region of interest" description="Disordered" evidence="1">
    <location>
        <begin position="186"/>
        <end position="212"/>
    </location>
</feature>
<dbReference type="RefSeq" id="WP_354637116.1">
    <property type="nucleotide sequence ID" value="NZ_CP159872.1"/>
</dbReference>
<feature type="compositionally biased region" description="Low complexity" evidence="1">
    <location>
        <begin position="516"/>
        <end position="525"/>
    </location>
</feature>
<feature type="compositionally biased region" description="Low complexity" evidence="1">
    <location>
        <begin position="611"/>
        <end position="625"/>
    </location>
</feature>
<feature type="compositionally biased region" description="Gly residues" evidence="1">
    <location>
        <begin position="383"/>
        <end position="393"/>
    </location>
</feature>
<feature type="compositionally biased region" description="Low complexity" evidence="1">
    <location>
        <begin position="751"/>
        <end position="763"/>
    </location>
</feature>
<feature type="compositionally biased region" description="Basic and acidic residues" evidence="1">
    <location>
        <begin position="686"/>
        <end position="701"/>
    </location>
</feature>
<feature type="region of interest" description="Disordered" evidence="1">
    <location>
        <begin position="363"/>
        <end position="419"/>
    </location>
</feature>
<dbReference type="EMBL" id="CP159872">
    <property type="protein sequence ID" value="XCM77498.1"/>
    <property type="molecule type" value="Genomic_DNA"/>
</dbReference>
<feature type="region of interest" description="Disordered" evidence="1">
    <location>
        <begin position="644"/>
        <end position="735"/>
    </location>
</feature>
<dbReference type="KEGG" id="kcm:ABWK59_00270"/>
<reference evidence="3" key="1">
    <citation type="submission" date="2024-06" db="EMBL/GenBank/DDBJ databases">
        <title>The genome sequences of Kitasatospora sp. strain HUAS MG31.</title>
        <authorList>
            <person name="Mo P."/>
        </authorList>
    </citation>
    <scope>NUCLEOTIDE SEQUENCE</scope>
    <source>
        <strain evidence="3">HUAS MG31</strain>
    </source>
</reference>
<feature type="compositionally biased region" description="Low complexity" evidence="1">
    <location>
        <begin position="704"/>
        <end position="721"/>
    </location>
</feature>
<feature type="compositionally biased region" description="Gly residues" evidence="1">
    <location>
        <begin position="401"/>
        <end position="411"/>
    </location>
</feature>
<feature type="domain" description="Outer membrane channel protein CpnT-like N-terminal" evidence="2">
    <location>
        <begin position="19"/>
        <end position="122"/>
    </location>
</feature>
<feature type="compositionally biased region" description="Gly residues" evidence="1">
    <location>
        <begin position="499"/>
        <end position="515"/>
    </location>
</feature>
<feature type="compositionally biased region" description="Low complexity" evidence="1">
    <location>
        <begin position="646"/>
        <end position="673"/>
    </location>
</feature>
<evidence type="ECO:0000313" key="3">
    <source>
        <dbReference type="EMBL" id="XCM77498.1"/>
    </source>
</evidence>
<gene>
    <name evidence="3" type="ORF">ABWK59_00270</name>
</gene>
<sequence length="778" mass="73839">MIHLPPDLAEVLKVIQSNEDGKGITFPDSNEDLLGDLAYAWEKWNTFAETRIGAIVANAKLAMEAMEGEAAESFAAYLRKFSEGDGSHVSTTVSAASAIAQSLRGAIEAVTQTKNEMIRELEYTKEYIKDNPAGKNDDIAKSEGIKEAVATYNTYVDQVGGNVDSMLRQGSGHFQQMTAAAEVASLTGGSGGGGGGGDTGAPPRTTLDGVSGVTAPNTLQTGINSVPGAGVPAPVGIQGFQPGGAVPGSLPGGGVPGMPGVPLSGQGGRGGGAGGAAPALQPFKMPTPQAPTPFGGGGGGLGSGGGGGFGGGGSSLGPDGKPAFKLPPVGTPAGLTLAGHQPPGTDGQLAAPVRSTMPLRPFTPGGADPGGTGGLGSLPLGGLPLGGRGGTGSTPGSLIGRPGGLPGGTLPGRGTTAPFTPGGRAPGAIAGAGGLGGSGRTGAGSGLGGGARVGGSGGGGLGGGASAVGGYHPGGGRTAGGLGRAEGGAHPLGTPTTAGGVGAGGGRGAGGGAGASGSAAASARGMAGGGTPGMPGMHGMGGGAAAGAAKSGSRFVRPTRFGMEEDEEETVALRDAGILGQAVHHTPQDRHWQRMRQRWIEESGMAPAPEPAHTAVAAAGQEAPAAGGGDLMSQLAAAVLGPEGASSLNTTSESGGSGSAGDTTATAASTASGSGSGSGSPEEEYLERARSVAERRGRPDEEPATTGAASAAAAPAAAAPADGPPPLREEGGYQVPTPFMRAALARLASSGGFAEGSGEAPAGAAGGGAAGAAAGQGR</sequence>
<organism evidence="3">
    <name type="scientific">Kitasatospora camelliae</name>
    <dbReference type="NCBI Taxonomy" id="3156397"/>
    <lineage>
        <taxon>Bacteria</taxon>
        <taxon>Bacillati</taxon>
        <taxon>Actinomycetota</taxon>
        <taxon>Actinomycetes</taxon>
        <taxon>Kitasatosporales</taxon>
        <taxon>Streptomycetaceae</taxon>
        <taxon>Kitasatospora</taxon>
    </lineage>
</organism>
<accession>A0AAU8JMN0</accession>
<feature type="compositionally biased region" description="Gly residues" evidence="1">
    <location>
        <begin position="764"/>
        <end position="778"/>
    </location>
</feature>
<feature type="region of interest" description="Disordered" evidence="1">
    <location>
        <begin position="292"/>
        <end position="325"/>
    </location>
</feature>
<feature type="compositionally biased region" description="Gly residues" evidence="1">
    <location>
        <begin position="367"/>
        <end position="376"/>
    </location>
</feature>
<dbReference type="InterPro" id="IPR057746">
    <property type="entry name" value="CpnT-like_N"/>
</dbReference>
<feature type="compositionally biased region" description="Gly residues" evidence="1">
    <location>
        <begin position="526"/>
        <end position="545"/>
    </location>
</feature>
<feature type="region of interest" description="Disordered" evidence="1">
    <location>
        <begin position="606"/>
        <end position="628"/>
    </location>
</feature>
<feature type="compositionally biased region" description="Gly residues" evidence="1">
    <location>
        <begin position="294"/>
        <end position="315"/>
    </location>
</feature>
<feature type="region of interest" description="Disordered" evidence="1">
    <location>
        <begin position="751"/>
        <end position="778"/>
    </location>
</feature>
<dbReference type="Pfam" id="PF25547">
    <property type="entry name" value="WXG100_2"/>
    <property type="match status" value="1"/>
</dbReference>
<proteinExistence type="predicted"/>
<feature type="region of interest" description="Disordered" evidence="1">
    <location>
        <begin position="477"/>
        <end position="548"/>
    </location>
</feature>
<name>A0AAU8JMN0_9ACTN</name>